<gene>
    <name evidence="1" type="ORF">MOBUDSM44075_03873</name>
</gene>
<sequence>MSDVGPWAVTAANKFREVARTTENPTTKSLAEGLVALAEAVRGLAQES</sequence>
<dbReference type="AlphaFoldDB" id="A0A0J6VPP7"/>
<dbReference type="PATRIC" id="fig|1807.14.peg.3897"/>
<protein>
    <submittedName>
        <fullName evidence="1">Uncharacterized protein</fullName>
    </submittedName>
</protein>
<accession>A0A0J6VPP7</accession>
<evidence type="ECO:0000313" key="1">
    <source>
        <dbReference type="EMBL" id="KMO73005.1"/>
    </source>
</evidence>
<proteinExistence type="predicted"/>
<organism evidence="1 2">
    <name type="scientific">Mycolicibacterium obuense</name>
    <dbReference type="NCBI Taxonomy" id="1807"/>
    <lineage>
        <taxon>Bacteria</taxon>
        <taxon>Bacillati</taxon>
        <taxon>Actinomycetota</taxon>
        <taxon>Actinomycetes</taxon>
        <taxon>Mycobacteriales</taxon>
        <taxon>Mycobacteriaceae</taxon>
        <taxon>Mycolicibacterium</taxon>
    </lineage>
</organism>
<name>A0A0J6VPP7_9MYCO</name>
<dbReference type="RefSeq" id="WP_164481797.1">
    <property type="nucleotide sequence ID" value="NZ_JYNU01000027.1"/>
</dbReference>
<dbReference type="EMBL" id="JYNU01000027">
    <property type="protein sequence ID" value="KMO73005.1"/>
    <property type="molecule type" value="Genomic_DNA"/>
</dbReference>
<reference evidence="1 2" key="1">
    <citation type="journal article" date="2015" name="Genome Biol. Evol.">
        <title>Characterization of Three Mycobacterium spp. with Potential Use in Bioremediation by Genome Sequencing and Comparative Genomics.</title>
        <authorList>
            <person name="Das S."/>
            <person name="Pettersson B.M."/>
            <person name="Behra P.R."/>
            <person name="Ramesh M."/>
            <person name="Dasgupta S."/>
            <person name="Bhattacharya A."/>
            <person name="Kirsebom L.A."/>
        </authorList>
    </citation>
    <scope>NUCLEOTIDE SEQUENCE [LARGE SCALE GENOMIC DNA]</scope>
    <source>
        <strain evidence="1 2">DSM 44075</strain>
    </source>
</reference>
<dbReference type="Proteomes" id="UP000036313">
    <property type="component" value="Unassembled WGS sequence"/>
</dbReference>
<evidence type="ECO:0000313" key="2">
    <source>
        <dbReference type="Proteomes" id="UP000036313"/>
    </source>
</evidence>
<comment type="caution">
    <text evidence="1">The sequence shown here is derived from an EMBL/GenBank/DDBJ whole genome shotgun (WGS) entry which is preliminary data.</text>
</comment>